<evidence type="ECO:0000259" key="3">
    <source>
        <dbReference type="Pfam" id="PF07589"/>
    </source>
</evidence>
<keyword evidence="5" id="KW-1185">Reference proteome</keyword>
<feature type="chain" id="PRO_5022759051" description="Ice-binding protein C-terminal domain-containing protein" evidence="2">
    <location>
        <begin position="21"/>
        <end position="349"/>
    </location>
</feature>
<evidence type="ECO:0000256" key="1">
    <source>
        <dbReference type="SAM" id="MobiDB-lite"/>
    </source>
</evidence>
<reference evidence="4 5" key="1">
    <citation type="submission" date="2019-02" db="EMBL/GenBank/DDBJ databases">
        <title>Deep-cultivation of Planctomycetes and their phenomic and genomic characterization uncovers novel biology.</title>
        <authorList>
            <person name="Wiegand S."/>
            <person name="Jogler M."/>
            <person name="Boedeker C."/>
            <person name="Pinto D."/>
            <person name="Vollmers J."/>
            <person name="Rivas-Marin E."/>
            <person name="Kohn T."/>
            <person name="Peeters S.H."/>
            <person name="Heuer A."/>
            <person name="Rast P."/>
            <person name="Oberbeckmann S."/>
            <person name="Bunk B."/>
            <person name="Jeske O."/>
            <person name="Meyerdierks A."/>
            <person name="Storesund J.E."/>
            <person name="Kallscheuer N."/>
            <person name="Luecker S."/>
            <person name="Lage O.M."/>
            <person name="Pohl T."/>
            <person name="Merkel B.J."/>
            <person name="Hornburger P."/>
            <person name="Mueller R.-W."/>
            <person name="Bruemmer F."/>
            <person name="Labrenz M."/>
            <person name="Spormann A.M."/>
            <person name="Op Den Camp H."/>
            <person name="Overmann J."/>
            <person name="Amann R."/>
            <person name="Jetten M.S.M."/>
            <person name="Mascher T."/>
            <person name="Medema M.H."/>
            <person name="Devos D.P."/>
            <person name="Kaster A.-K."/>
            <person name="Ovreas L."/>
            <person name="Rohde M."/>
            <person name="Galperin M.Y."/>
            <person name="Jogler C."/>
        </authorList>
    </citation>
    <scope>NUCLEOTIDE SEQUENCE [LARGE SCALE GENOMIC DNA]</scope>
    <source>
        <strain evidence="4 5">KOR34</strain>
    </source>
</reference>
<dbReference type="RefSeq" id="WP_228714767.1">
    <property type="nucleotide sequence ID" value="NZ_SIHJ01000007.1"/>
</dbReference>
<sequence length="349" mass="36326" precursor="true">MRVFTPAVLAAALLAGPVQAELTPIAATGYTHDFILNGDAPYDTAVTGTMDGGLDQFENWTWVEAGEYTNPDGDLQTYQGLTAGVQNSLTGTGTFVLQDFSANNVVALDGGASGTLTLDTPAAYEAIALYGASGFGAKTADVLLTFDDASTAMFTVASGTGIGTDWFNTSPDKALVVGGRSANKSEEGYTRLFYGEDDRIGINESLFVLGAADQAKLLASVTITNTGGNRMAVFAISGGTLPVPEPAAAGLLALGAAALAGRRLPHGGGALFLLSGNQSRAGRVGRKRAPGQAVGLLIPLIPTRGTVPWQLALCCRCWRRSPCPPSRWPTLRRTKQSPRPAHASSWRCC</sequence>
<evidence type="ECO:0000256" key="2">
    <source>
        <dbReference type="SAM" id="SignalP"/>
    </source>
</evidence>
<dbReference type="InterPro" id="IPR013424">
    <property type="entry name" value="Ice-binding_C"/>
</dbReference>
<comment type="caution">
    <text evidence="4">The sequence shown here is derived from an EMBL/GenBank/DDBJ whole genome shotgun (WGS) entry which is preliminary data.</text>
</comment>
<gene>
    <name evidence="4" type="ORF">KOR34_51560</name>
</gene>
<dbReference type="AlphaFoldDB" id="A0A5C5UW07"/>
<dbReference type="Proteomes" id="UP000316714">
    <property type="component" value="Unassembled WGS sequence"/>
</dbReference>
<organism evidence="4 5">
    <name type="scientific">Posidoniimonas corsicana</name>
    <dbReference type="NCBI Taxonomy" id="1938618"/>
    <lineage>
        <taxon>Bacteria</taxon>
        <taxon>Pseudomonadati</taxon>
        <taxon>Planctomycetota</taxon>
        <taxon>Planctomycetia</taxon>
        <taxon>Pirellulales</taxon>
        <taxon>Lacipirellulaceae</taxon>
        <taxon>Posidoniimonas</taxon>
    </lineage>
</organism>
<proteinExistence type="predicted"/>
<evidence type="ECO:0000313" key="5">
    <source>
        <dbReference type="Proteomes" id="UP000316714"/>
    </source>
</evidence>
<dbReference type="Pfam" id="PF07589">
    <property type="entry name" value="PEP-CTERM"/>
    <property type="match status" value="1"/>
</dbReference>
<keyword evidence="2" id="KW-0732">Signal</keyword>
<feature type="signal peptide" evidence="2">
    <location>
        <begin position="1"/>
        <end position="20"/>
    </location>
</feature>
<feature type="region of interest" description="Disordered" evidence="1">
    <location>
        <begin position="326"/>
        <end position="349"/>
    </location>
</feature>
<dbReference type="EMBL" id="SIHJ01000007">
    <property type="protein sequence ID" value="TWT29602.1"/>
    <property type="molecule type" value="Genomic_DNA"/>
</dbReference>
<name>A0A5C5UW07_9BACT</name>
<evidence type="ECO:0000313" key="4">
    <source>
        <dbReference type="EMBL" id="TWT29602.1"/>
    </source>
</evidence>
<accession>A0A5C5UW07</accession>
<protein>
    <recommendedName>
        <fullName evidence="3">Ice-binding protein C-terminal domain-containing protein</fullName>
    </recommendedName>
</protein>
<feature type="domain" description="Ice-binding protein C-terminal" evidence="3">
    <location>
        <begin position="242"/>
        <end position="263"/>
    </location>
</feature>